<accession>A0A4U3A8C0</accession>
<evidence type="ECO:0000256" key="8">
    <source>
        <dbReference type="RuleBase" id="RU004508"/>
    </source>
</evidence>
<sequence length="387" mass="43353">MHTVQHKKRIYLSSPHMSRNEQKYIQNAFDTNWIAPLGPNVDGFERELASFVGVKGGAAVSSGTAAIHLALRLLDVQKGDTVFCSSFTFVASANPIVYLGAEPVFIDSEPETWNMSPDALAHALYEANKVGKLPKAIILVHLYGQSAKLDEILSLCNQYNVPIVEDAAESLGSTYKGKASGTFGRFGVYSFNGNKIITTSGGGMLVSNDVEALERARFLATQAKDPAPHYEHSEIGYNYRMSNILAGIGRGQLEVLEDRVRARRFIYKRYYEALSHMPGFYFMPELENTRSNRWLTTLTIDEKESGISIGKLLRTLAEENIEARPMWKPLHMQPLFKEKKYYPHSKNEDVSQYLFQSGICLPSGSNMLAEDQQRVIQGILKAVEWKN</sequence>
<dbReference type="GO" id="GO:0030170">
    <property type="term" value="F:pyridoxal phosphate binding"/>
    <property type="evidence" value="ECO:0007669"/>
    <property type="project" value="TreeGrafter"/>
</dbReference>
<keyword evidence="3 9" id="KW-0808">Transferase</keyword>
<dbReference type="PIRSF" id="PIRSF000390">
    <property type="entry name" value="PLP_StrS"/>
    <property type="match status" value="1"/>
</dbReference>
<dbReference type="CDD" id="cd00616">
    <property type="entry name" value="AHBA_syn"/>
    <property type="match status" value="1"/>
</dbReference>
<dbReference type="EMBL" id="SZOD01000363">
    <property type="protein sequence ID" value="TKI83955.1"/>
    <property type="molecule type" value="Genomic_DNA"/>
</dbReference>
<dbReference type="InterPro" id="IPR015422">
    <property type="entry name" value="PyrdxlP-dep_Trfase_small"/>
</dbReference>
<keyword evidence="4 7" id="KW-0663">Pyridoxal phosphate</keyword>
<reference evidence="9 10" key="1">
    <citation type="journal article" date="2019" name="Environ. Microbiol.">
        <title>An active ?-lactamase is a part of an orchestrated cell wall stress resistance network of Bacillus subtilis and related rhizosphere species.</title>
        <authorList>
            <person name="Bucher T."/>
            <person name="Keren-Paz A."/>
            <person name="Hausser J."/>
            <person name="Olender T."/>
            <person name="Cytryn E."/>
            <person name="Kolodkin-Gal I."/>
        </authorList>
    </citation>
    <scope>NUCLEOTIDE SEQUENCE [LARGE SCALE GENOMIC DNA]</scope>
    <source>
        <strain evidence="9 10">I186</strain>
    </source>
</reference>
<proteinExistence type="inferred from homology"/>
<dbReference type="Gene3D" id="3.40.640.10">
    <property type="entry name" value="Type I PLP-dependent aspartate aminotransferase-like (Major domain)"/>
    <property type="match status" value="1"/>
</dbReference>
<dbReference type="FunFam" id="3.40.640.10:FF:000090">
    <property type="entry name" value="Pyridoxal phosphate-dependent aminotransferase"/>
    <property type="match status" value="1"/>
</dbReference>
<comment type="caution">
    <text evidence="9">The sequence shown here is derived from an EMBL/GenBank/DDBJ whole genome shotgun (WGS) entry which is preliminary data.</text>
</comment>
<dbReference type="AlphaFoldDB" id="A0A4U3A8C0"/>
<evidence type="ECO:0000256" key="2">
    <source>
        <dbReference type="ARBA" id="ARBA00022576"/>
    </source>
</evidence>
<dbReference type="GO" id="GO:0000271">
    <property type="term" value="P:polysaccharide biosynthetic process"/>
    <property type="evidence" value="ECO:0007669"/>
    <property type="project" value="TreeGrafter"/>
</dbReference>
<feature type="modified residue" description="N6-(pyridoxal phosphate)lysine" evidence="7">
    <location>
        <position position="195"/>
    </location>
</feature>
<evidence type="ECO:0000256" key="4">
    <source>
        <dbReference type="ARBA" id="ARBA00022898"/>
    </source>
</evidence>
<feature type="active site" description="Proton acceptor" evidence="6">
    <location>
        <position position="195"/>
    </location>
</feature>
<organism evidence="9 10">
    <name type="scientific">Bacillus mycoides</name>
    <dbReference type="NCBI Taxonomy" id="1405"/>
    <lineage>
        <taxon>Bacteria</taxon>
        <taxon>Bacillati</taxon>
        <taxon>Bacillota</taxon>
        <taxon>Bacilli</taxon>
        <taxon>Bacillales</taxon>
        <taxon>Bacillaceae</taxon>
        <taxon>Bacillus</taxon>
        <taxon>Bacillus cereus group</taxon>
    </lineage>
</organism>
<evidence type="ECO:0000256" key="1">
    <source>
        <dbReference type="ARBA" id="ARBA00001933"/>
    </source>
</evidence>
<evidence type="ECO:0000313" key="9">
    <source>
        <dbReference type="EMBL" id="TKI83955.1"/>
    </source>
</evidence>
<keyword evidence="2 9" id="KW-0032">Aminotransferase</keyword>
<dbReference type="PANTHER" id="PTHR30244">
    <property type="entry name" value="TRANSAMINASE"/>
    <property type="match status" value="1"/>
</dbReference>
<dbReference type="Proteomes" id="UP000305524">
    <property type="component" value="Unassembled WGS sequence"/>
</dbReference>
<name>A0A4U3A8C0_BACMY</name>
<evidence type="ECO:0000256" key="3">
    <source>
        <dbReference type="ARBA" id="ARBA00022679"/>
    </source>
</evidence>
<comment type="similarity">
    <text evidence="5 8">Belongs to the DegT/DnrJ/EryC1 family.</text>
</comment>
<dbReference type="RefSeq" id="WP_137058006.1">
    <property type="nucleotide sequence ID" value="NZ_SZOD01000363.1"/>
</dbReference>
<evidence type="ECO:0000256" key="6">
    <source>
        <dbReference type="PIRSR" id="PIRSR000390-1"/>
    </source>
</evidence>
<protein>
    <submittedName>
        <fullName evidence="9">Aminotransferase class I/II-fold pyridoxal phosphate-dependent enzyme</fullName>
    </submittedName>
</protein>
<dbReference type="InterPro" id="IPR000653">
    <property type="entry name" value="DegT/StrS_aminotransferase"/>
</dbReference>
<dbReference type="GO" id="GO:0008483">
    <property type="term" value="F:transaminase activity"/>
    <property type="evidence" value="ECO:0007669"/>
    <property type="project" value="UniProtKB-KW"/>
</dbReference>
<dbReference type="Pfam" id="PF01041">
    <property type="entry name" value="DegT_DnrJ_EryC1"/>
    <property type="match status" value="1"/>
</dbReference>
<dbReference type="InterPro" id="IPR015424">
    <property type="entry name" value="PyrdxlP-dep_Trfase"/>
</dbReference>
<dbReference type="SUPFAM" id="SSF53383">
    <property type="entry name" value="PLP-dependent transferases"/>
    <property type="match status" value="1"/>
</dbReference>
<evidence type="ECO:0000313" key="10">
    <source>
        <dbReference type="Proteomes" id="UP000305524"/>
    </source>
</evidence>
<evidence type="ECO:0000256" key="7">
    <source>
        <dbReference type="PIRSR" id="PIRSR000390-2"/>
    </source>
</evidence>
<dbReference type="Gene3D" id="3.90.1150.10">
    <property type="entry name" value="Aspartate Aminotransferase, domain 1"/>
    <property type="match status" value="1"/>
</dbReference>
<evidence type="ECO:0000256" key="5">
    <source>
        <dbReference type="ARBA" id="ARBA00037999"/>
    </source>
</evidence>
<comment type="cofactor">
    <cofactor evidence="1">
        <name>pyridoxal 5'-phosphate</name>
        <dbReference type="ChEBI" id="CHEBI:597326"/>
    </cofactor>
</comment>
<gene>
    <name evidence="9" type="ORF">FC701_15740</name>
</gene>
<dbReference type="PANTHER" id="PTHR30244:SF34">
    <property type="entry name" value="DTDP-4-AMINO-4,6-DIDEOXYGALACTOSE TRANSAMINASE"/>
    <property type="match status" value="1"/>
</dbReference>
<dbReference type="InterPro" id="IPR015421">
    <property type="entry name" value="PyrdxlP-dep_Trfase_major"/>
</dbReference>